<sequence length="564" mass="64982">MKILEVFKFFKAVKRIREVSFIFIKHGFYQFIISIGLSRYFIFKKYLKRAYSTSDTGEAPPEVRLRFVLEELGPTFIKLGQMASQEISMLPPQYINELKNLQDNVRLNYAENFQIKELIMKGLNKNIEDIFLEFNEIPIASASIAQVHKAVLKDGTKVAVKIKKPGAAKIIKEDLDVLYFIVKIIRKPAKELFYIDNIDELYNEFSKNIKTELNFLQEAGYTDRIRNSNINKETVAIPKIFREYSTESILVEEFIEGIKISDKNELVNKGYDLKKILDIFLEYFFNQIFLIGSFNADPHPGNIFVINNSTIGVIDHGLVGNLTKNTRQKALNYLINFLKEDYELAANDFMEICLAELSEKEEQSFKHDLMEFIDSVSVTPFKELYSSELLLETLKIARRHRIVVPSELSLLFKALLSIESIAKILDPDFTFSRLNFYDFVEGKISNEEKVKSIKESFFEKLKDYGDLIADFPKKGEKILRKMSEDNFSIEFIHKGLEGLINEIENASKRLVLGLLLVALIISSTILMFLGSSAKMGWMETMGTVGWILGMLYLFVLLIKGLNKK</sequence>
<keyword evidence="2" id="KW-1133">Transmembrane helix</keyword>
<keyword evidence="2" id="KW-0812">Transmembrane</keyword>
<dbReference type="InterPro" id="IPR050154">
    <property type="entry name" value="UbiB_kinase"/>
</dbReference>
<reference evidence="4 5" key="1">
    <citation type="journal article" date="2019" name="ISME J.">
        <title>Insights into ecological role of a new deltaproteobacterial order Candidatus Acidulodesulfobacterales by metagenomics and metatranscriptomics.</title>
        <authorList>
            <person name="Tan S."/>
            <person name="Liu J."/>
            <person name="Fang Y."/>
            <person name="Hedlund B.P."/>
            <person name="Lian Z.H."/>
            <person name="Huang L.Y."/>
            <person name="Li J.T."/>
            <person name="Huang L.N."/>
            <person name="Li W.J."/>
            <person name="Jiang H.C."/>
            <person name="Dong H.L."/>
            <person name="Shu W.S."/>
        </authorList>
    </citation>
    <scope>NUCLEOTIDE SEQUENCE [LARGE SCALE GENOMIC DNA]</scope>
    <source>
        <strain evidence="4">AP1</strain>
    </source>
</reference>
<gene>
    <name evidence="4" type="ORF">EVG15_03635</name>
</gene>
<organism evidence="4 5">
    <name type="scientific">Candidatus Acididesulfobacter diazotrophicus</name>
    <dbReference type="NCBI Taxonomy" id="2597226"/>
    <lineage>
        <taxon>Bacteria</taxon>
        <taxon>Deltaproteobacteria</taxon>
        <taxon>Candidatus Acidulodesulfobacterales</taxon>
        <taxon>Candidatus Acididesulfobacter</taxon>
    </lineage>
</organism>
<dbReference type="InterPro" id="IPR011009">
    <property type="entry name" value="Kinase-like_dom_sf"/>
</dbReference>
<evidence type="ECO:0000313" key="5">
    <source>
        <dbReference type="Proteomes" id="UP000319296"/>
    </source>
</evidence>
<comment type="similarity">
    <text evidence="1">Belongs to the protein kinase superfamily. ADCK protein kinase family.</text>
</comment>
<dbReference type="SUPFAM" id="SSF56112">
    <property type="entry name" value="Protein kinase-like (PK-like)"/>
    <property type="match status" value="1"/>
</dbReference>
<proteinExistence type="inferred from homology"/>
<feature type="transmembrane region" description="Helical" evidence="2">
    <location>
        <begin position="20"/>
        <end position="42"/>
    </location>
</feature>
<feature type="domain" description="ABC1 atypical kinase-like" evidence="3">
    <location>
        <begin position="107"/>
        <end position="346"/>
    </location>
</feature>
<dbReference type="PANTHER" id="PTHR10566">
    <property type="entry name" value="CHAPERONE-ACTIVITY OF BC1 COMPLEX CABC1 -RELATED"/>
    <property type="match status" value="1"/>
</dbReference>
<dbReference type="CDD" id="cd05121">
    <property type="entry name" value="ABC1_ADCK3-like"/>
    <property type="match status" value="1"/>
</dbReference>
<name>A0A519BNR7_9DELT</name>
<comment type="caution">
    <text evidence="4">The sequence shown here is derived from an EMBL/GenBank/DDBJ whole genome shotgun (WGS) entry which is preliminary data.</text>
</comment>
<dbReference type="Pfam" id="PF03109">
    <property type="entry name" value="ABC1"/>
    <property type="match status" value="1"/>
</dbReference>
<evidence type="ECO:0000256" key="2">
    <source>
        <dbReference type="SAM" id="Phobius"/>
    </source>
</evidence>
<dbReference type="InterPro" id="IPR004147">
    <property type="entry name" value="ABC1_dom"/>
</dbReference>
<dbReference type="Proteomes" id="UP000319296">
    <property type="component" value="Unassembled WGS sequence"/>
</dbReference>
<keyword evidence="4" id="KW-0418">Kinase</keyword>
<accession>A0A519BNR7</accession>
<keyword evidence="4" id="KW-0808">Transferase</keyword>
<dbReference type="GO" id="GO:0016301">
    <property type="term" value="F:kinase activity"/>
    <property type="evidence" value="ECO:0007669"/>
    <property type="project" value="UniProtKB-KW"/>
</dbReference>
<evidence type="ECO:0000256" key="1">
    <source>
        <dbReference type="ARBA" id="ARBA00009670"/>
    </source>
</evidence>
<feature type="transmembrane region" description="Helical" evidence="2">
    <location>
        <begin position="543"/>
        <end position="561"/>
    </location>
</feature>
<evidence type="ECO:0000313" key="4">
    <source>
        <dbReference type="EMBL" id="RZD18916.1"/>
    </source>
</evidence>
<feature type="transmembrane region" description="Helical" evidence="2">
    <location>
        <begin position="510"/>
        <end position="531"/>
    </location>
</feature>
<dbReference type="EMBL" id="SGBB01000004">
    <property type="protein sequence ID" value="RZD18916.1"/>
    <property type="molecule type" value="Genomic_DNA"/>
</dbReference>
<evidence type="ECO:0000259" key="3">
    <source>
        <dbReference type="Pfam" id="PF03109"/>
    </source>
</evidence>
<protein>
    <submittedName>
        <fullName evidence="4">AarF/ABC1/UbiB kinase family protein</fullName>
    </submittedName>
</protein>
<dbReference type="PANTHER" id="PTHR10566:SF113">
    <property type="entry name" value="PROTEIN ACTIVITY OF BC1 COMPLEX KINASE 7, CHLOROPLASTIC"/>
    <property type="match status" value="1"/>
</dbReference>
<keyword evidence="2" id="KW-0472">Membrane</keyword>
<dbReference type="AlphaFoldDB" id="A0A519BNR7"/>